<name>A0A238U618_9FLAO</name>
<feature type="domain" description="Toxin VasX N-terminal region" evidence="2">
    <location>
        <begin position="127"/>
        <end position="230"/>
    </location>
</feature>
<evidence type="ECO:0000313" key="3">
    <source>
        <dbReference type="EMBL" id="SNR14446.1"/>
    </source>
</evidence>
<dbReference type="InterPro" id="IPR046864">
    <property type="entry name" value="VasX_N"/>
</dbReference>
<dbReference type="KEGG" id="tje:TJEJU_0669"/>
<reference evidence="3 4" key="1">
    <citation type="submission" date="2017-07" db="EMBL/GenBank/DDBJ databases">
        <authorList>
            <person name="Sun Z.S."/>
            <person name="Albrecht U."/>
            <person name="Echele G."/>
            <person name="Lee C.C."/>
        </authorList>
    </citation>
    <scope>NUCLEOTIDE SEQUENCE [LARGE SCALE GENOMIC DNA]</scope>
    <source>
        <strain evidence="4">type strain: KCTC 22618</strain>
    </source>
</reference>
<feature type="transmembrane region" description="Helical" evidence="1">
    <location>
        <begin position="816"/>
        <end position="836"/>
    </location>
</feature>
<evidence type="ECO:0000313" key="4">
    <source>
        <dbReference type="Proteomes" id="UP000215214"/>
    </source>
</evidence>
<dbReference type="RefSeq" id="WP_095069406.1">
    <property type="nucleotide sequence ID" value="NZ_LT899436.1"/>
</dbReference>
<evidence type="ECO:0000259" key="2">
    <source>
        <dbReference type="Pfam" id="PF20249"/>
    </source>
</evidence>
<keyword evidence="1" id="KW-0812">Transmembrane</keyword>
<dbReference type="Proteomes" id="UP000215214">
    <property type="component" value="Chromosome TJEJU"/>
</dbReference>
<dbReference type="CDD" id="cd20707">
    <property type="entry name" value="MIX_III"/>
    <property type="match status" value="1"/>
</dbReference>
<dbReference type="AlphaFoldDB" id="A0A238U618"/>
<organism evidence="3 4">
    <name type="scientific">Tenacibaculum jejuense</name>
    <dbReference type="NCBI Taxonomy" id="584609"/>
    <lineage>
        <taxon>Bacteria</taxon>
        <taxon>Pseudomonadati</taxon>
        <taxon>Bacteroidota</taxon>
        <taxon>Flavobacteriia</taxon>
        <taxon>Flavobacteriales</taxon>
        <taxon>Flavobacteriaceae</taxon>
        <taxon>Tenacibaculum</taxon>
    </lineage>
</organism>
<sequence length="1102" mass="126632">MKENLALEENQQKEFKQIIAQYTFHVEHNGIVYDNEKPLLNVEKNGITLHFLRYGLFDTTCDLSAPTKSYTSPDSAAYYRSIFVDANEKSVVAKVRNEPENEPNREQPIIEPSIHLDEVIINADIPNTNNYNIARTPLRAGYVYMINENNPLNDFKEFRVDDYGMIYEIDWAKNKENGEYLDKRTNEGEGRFYKILDRDDQTYCFAYSPVQWSAAYVEELLNDTQKRNQRCPTKVLCKGISVNEDSNDIAVTHYNNTHIVVEGSNPMAYKYGNILHNIAGEEKRQDEEGENTLYEDMFITLDDPIGCADDICVGIDREIDRLKAIMLSCQTAKPDTELFEKIVKGEAIKFDKSEKANQLKYMHALAATTYRFVYDNPDLKKKHSKHKIKHRIKSSGYNPYAATNIEAYEDPEGEYTIEKGISKEKIYKILAVEERREQRAIINTYRDDLGNLIASDYYQDFFDQFTDVDVISLGAAKEIFAEHLIVLGHYPNYYDRDWDLVSEYKPQNDTWLQKIASTLNTNSTDFVKATQVMDATGEIHEKHFKQHHGFLKKMISASGKIGKAYFLHGDILSKYEVIKSRISWFRDFKTGNAIIRYRDINLDAYMQQHQVEFQRIEFDNAYETKGAYLAYKNTIHRNMGDVARRKMDALVQNEVLEIELQNIPKKHHNEVRRLIQSPEFAGLVLLFEVISLGFAIEKYNEDEKNKKEGDKRYLYGAGIKLGAATYQFLENSRIQNKMSKGTAQFFKVFGKSLKLLSSSITVAVNAKDVYQRSISHDYNAAAAWTVATGLGTTLAIAEFSGLIAEFGGAAFFSIGFWPMAVIGGVLIVVCGIAIYLTDSEIEAYFKNFPLSNVAINPESTELPYKFVERLYELRTKTVTEASIAFTKNTQYQKFTDFETAYIALFDIITPGLLKLNPIVTYKTKDENTKHGYATRFKGSVQFFQYFETFEELDFKVWFYPNGIGNPKLSNEPHREEITTFIYQVINDHKRRFIGEKQPSRCEFEFGIPGAYQGTHYEKGEVLVLCRLISSKDEYIPLSHKGIGRYLCLNALTYNTISKHSYSPLQGVVHQVTEHSNYSPLKINRKGYPVTIVDADKIDKLTS</sequence>
<proteinExistence type="predicted"/>
<dbReference type="OrthoDB" id="1187928at2"/>
<evidence type="ECO:0000256" key="1">
    <source>
        <dbReference type="SAM" id="Phobius"/>
    </source>
</evidence>
<keyword evidence="4" id="KW-1185">Reference proteome</keyword>
<gene>
    <name evidence="3" type="ORF">TJEJU_0669</name>
</gene>
<dbReference type="Pfam" id="PF20249">
    <property type="entry name" value="VasX_N"/>
    <property type="match status" value="1"/>
</dbReference>
<keyword evidence="1" id="KW-0472">Membrane</keyword>
<protein>
    <recommendedName>
        <fullName evidence="2">Toxin VasX N-terminal region domain-containing protein</fullName>
    </recommendedName>
</protein>
<feature type="transmembrane region" description="Helical" evidence="1">
    <location>
        <begin position="781"/>
        <end position="804"/>
    </location>
</feature>
<accession>A0A238U618</accession>
<dbReference type="EMBL" id="LT899436">
    <property type="protein sequence ID" value="SNR14446.1"/>
    <property type="molecule type" value="Genomic_DNA"/>
</dbReference>
<feature type="transmembrane region" description="Helical" evidence="1">
    <location>
        <begin position="680"/>
        <end position="697"/>
    </location>
</feature>
<keyword evidence="1" id="KW-1133">Transmembrane helix</keyword>